<feature type="repeat" description="WD" evidence="3">
    <location>
        <begin position="339"/>
        <end position="374"/>
    </location>
</feature>
<evidence type="ECO:0000313" key="5">
    <source>
        <dbReference type="RefSeq" id="XP_030750349.1"/>
    </source>
</evidence>
<feature type="repeat" description="WD" evidence="3">
    <location>
        <begin position="52"/>
        <end position="93"/>
    </location>
</feature>
<keyword evidence="4" id="KW-1185">Reference proteome</keyword>
<dbReference type="SMART" id="SM00320">
    <property type="entry name" value="WD40"/>
    <property type="match status" value="6"/>
</dbReference>
<evidence type="ECO:0000256" key="1">
    <source>
        <dbReference type="ARBA" id="ARBA00022574"/>
    </source>
</evidence>
<dbReference type="PROSITE" id="PS50294">
    <property type="entry name" value="WD_REPEATS_REGION"/>
    <property type="match status" value="3"/>
</dbReference>
<feature type="repeat" description="WD" evidence="3">
    <location>
        <begin position="94"/>
        <end position="135"/>
    </location>
</feature>
<dbReference type="InterPro" id="IPR015943">
    <property type="entry name" value="WD40/YVTN_repeat-like_dom_sf"/>
</dbReference>
<dbReference type="CDD" id="cd00200">
    <property type="entry name" value="WD40"/>
    <property type="match status" value="1"/>
</dbReference>
<dbReference type="PANTHER" id="PTHR19857">
    <property type="entry name" value="MITOCHONDRIAL DIVISION PROTEIN 1-RELATED"/>
    <property type="match status" value="1"/>
</dbReference>
<dbReference type="PANTHER" id="PTHR19857:SF8">
    <property type="entry name" value="ANGIO-ASSOCIATED MIGRATORY CELL PROTEIN"/>
    <property type="match status" value="1"/>
</dbReference>
<dbReference type="PROSITE" id="PS50082">
    <property type="entry name" value="WD_REPEATS_2"/>
    <property type="match status" value="4"/>
</dbReference>
<dbReference type="GeneID" id="115878119"/>
<reference evidence="5" key="1">
    <citation type="submission" date="2025-08" db="UniProtKB">
        <authorList>
            <consortium name="RefSeq"/>
        </authorList>
    </citation>
    <scope>IDENTIFICATION</scope>
    <source>
        <tissue evidence="5">Gonads</tissue>
    </source>
</reference>
<dbReference type="AlphaFoldDB" id="A0A6J2XI33"/>
<dbReference type="KEGG" id="soy:115878119"/>
<dbReference type="InParanoid" id="A0A6J2XI33"/>
<keyword evidence="2" id="KW-0677">Repeat</keyword>
<dbReference type="PROSITE" id="PS00678">
    <property type="entry name" value="WD_REPEATS_1"/>
    <property type="match status" value="2"/>
</dbReference>
<dbReference type="Proteomes" id="UP000504635">
    <property type="component" value="Unplaced"/>
</dbReference>
<dbReference type="Gene3D" id="2.130.10.10">
    <property type="entry name" value="YVTN repeat-like/Quinoprotein amine dehydrogenase"/>
    <property type="match status" value="1"/>
</dbReference>
<dbReference type="SUPFAM" id="SSF50978">
    <property type="entry name" value="WD40 repeat-like"/>
    <property type="match status" value="1"/>
</dbReference>
<evidence type="ECO:0000313" key="4">
    <source>
        <dbReference type="Proteomes" id="UP000504635"/>
    </source>
</evidence>
<feature type="repeat" description="WD" evidence="3">
    <location>
        <begin position="190"/>
        <end position="217"/>
    </location>
</feature>
<protein>
    <submittedName>
        <fullName evidence="5">Angio-associated migratory cell protein</fullName>
    </submittedName>
</protein>
<name>A0A6J2XI33_SITOR</name>
<sequence>MDDFEDLPEDIGDIEIIYSDDEDEYNEDLVNGQQLGDDHIETEVIDVSISTFSKHTKSIFTNDVSKDEMLAVTGGEDDVAYVWNIKTGEVVFECTGHKDSVTEVGFNHNDQYVATGDMAGLIQVWSIQEKKLIWCYEGDDMEWLSWHPAANVLICGCQTGDIFVWQIPSGNCKVLPSPTNVSCTCGIVLPNGKQLLAGYDDGQIRLWDIKDSATIWMNIDSSSVNTLDINSDGTLAIVTPGAQLIKMADGKTIASVLIEHESEIESAIFDNDLGVVITGALSGQLCVWQLGRITLRHQAKIEASVTLMKRGSNNKIFIGANDGCVYVCDIKGGTLKEVLTGHKSEILSISVYSNGERILTTSDDGTAKIFEVKS</sequence>
<dbReference type="InterPro" id="IPR001680">
    <property type="entry name" value="WD40_rpt"/>
</dbReference>
<dbReference type="Pfam" id="PF00400">
    <property type="entry name" value="WD40"/>
    <property type="match status" value="4"/>
</dbReference>
<keyword evidence="1 3" id="KW-0853">WD repeat</keyword>
<dbReference type="InterPro" id="IPR036322">
    <property type="entry name" value="WD40_repeat_dom_sf"/>
</dbReference>
<dbReference type="OrthoDB" id="10261640at2759"/>
<accession>A0A6J2XI33</accession>
<evidence type="ECO:0000256" key="2">
    <source>
        <dbReference type="ARBA" id="ARBA00022737"/>
    </source>
</evidence>
<dbReference type="InterPro" id="IPR051179">
    <property type="entry name" value="WD_repeat_multifunction"/>
</dbReference>
<proteinExistence type="predicted"/>
<organism evidence="4 5">
    <name type="scientific">Sitophilus oryzae</name>
    <name type="common">Rice weevil</name>
    <name type="synonym">Curculio oryzae</name>
    <dbReference type="NCBI Taxonomy" id="7048"/>
    <lineage>
        <taxon>Eukaryota</taxon>
        <taxon>Metazoa</taxon>
        <taxon>Ecdysozoa</taxon>
        <taxon>Arthropoda</taxon>
        <taxon>Hexapoda</taxon>
        <taxon>Insecta</taxon>
        <taxon>Pterygota</taxon>
        <taxon>Neoptera</taxon>
        <taxon>Endopterygota</taxon>
        <taxon>Coleoptera</taxon>
        <taxon>Polyphaga</taxon>
        <taxon>Cucujiformia</taxon>
        <taxon>Curculionidae</taxon>
        <taxon>Dryophthorinae</taxon>
        <taxon>Sitophilus</taxon>
    </lineage>
</organism>
<dbReference type="InterPro" id="IPR019775">
    <property type="entry name" value="WD40_repeat_CS"/>
</dbReference>
<dbReference type="RefSeq" id="XP_030750349.1">
    <property type="nucleotide sequence ID" value="XM_030894489.1"/>
</dbReference>
<gene>
    <name evidence="5" type="primary">LOC115878119</name>
</gene>
<evidence type="ECO:0000256" key="3">
    <source>
        <dbReference type="PROSITE-ProRule" id="PRU00221"/>
    </source>
</evidence>
<dbReference type="FunCoup" id="A0A6J2XI33">
    <property type="interactions" value="2128"/>
</dbReference>